<accession>A0A3B0T0U1</accession>
<evidence type="ECO:0000259" key="1">
    <source>
        <dbReference type="Pfam" id="PF21074"/>
    </source>
</evidence>
<dbReference type="InterPro" id="IPR007780">
    <property type="entry name" value="NAD_Glu_DH_bac"/>
</dbReference>
<reference evidence="2" key="1">
    <citation type="submission" date="2018-06" db="EMBL/GenBank/DDBJ databases">
        <authorList>
            <person name="Zhirakovskaya E."/>
        </authorList>
    </citation>
    <scope>NUCLEOTIDE SEQUENCE</scope>
</reference>
<feature type="domain" description="NAD-specific glutamate dehydrogenase C-terminal" evidence="1">
    <location>
        <begin position="2"/>
        <end position="194"/>
    </location>
</feature>
<sequence length="200" mass="22928">LVTLVTRWYLQHPADRTIDEEIDLARDDFAKLSDGLAHMPSPSWREPYQAVVDELLAKGVPENLAVRHAYQRALRRGPDIVDLAHRFDLDVVDVASLYTRSSDLFRIGWLERQIRLLPGSTTFERLAVETLRDDLQALRRDFVASVLGEADGSIDDFLATHERIAPRLDRWYQWLSRDGIQDVSAGLIAVRRLRQLLLGM</sequence>
<feature type="non-terminal residue" evidence="2">
    <location>
        <position position="1"/>
    </location>
</feature>
<evidence type="ECO:0000313" key="2">
    <source>
        <dbReference type="EMBL" id="VAW06977.1"/>
    </source>
</evidence>
<protein>
    <recommendedName>
        <fullName evidence="1">NAD-specific glutamate dehydrogenase C-terminal domain-containing protein</fullName>
    </recommendedName>
</protein>
<dbReference type="GO" id="GO:0004069">
    <property type="term" value="F:L-aspartate:2-oxoglutarate aminotransferase activity"/>
    <property type="evidence" value="ECO:0007669"/>
    <property type="project" value="InterPro"/>
</dbReference>
<proteinExistence type="predicted"/>
<dbReference type="AlphaFoldDB" id="A0A3B0T0U1"/>
<dbReference type="PANTHER" id="PTHR43403:SF1">
    <property type="entry name" value="NAD-SPECIFIC GLUTAMATE DEHYDROGENASE"/>
    <property type="match status" value="1"/>
</dbReference>
<dbReference type="InterPro" id="IPR048381">
    <property type="entry name" value="GDH_C"/>
</dbReference>
<dbReference type="PANTHER" id="PTHR43403">
    <property type="entry name" value="NAD-SPECIFIC GLUTAMATE DEHYDROGENASE"/>
    <property type="match status" value="1"/>
</dbReference>
<dbReference type="EMBL" id="UOEI01000498">
    <property type="protein sequence ID" value="VAW06977.1"/>
    <property type="molecule type" value="Genomic_DNA"/>
</dbReference>
<organism evidence="2">
    <name type="scientific">hydrothermal vent metagenome</name>
    <dbReference type="NCBI Taxonomy" id="652676"/>
    <lineage>
        <taxon>unclassified sequences</taxon>
        <taxon>metagenomes</taxon>
        <taxon>ecological metagenomes</taxon>
    </lineage>
</organism>
<gene>
    <name evidence="2" type="ORF">MNBD_ACTINO01-1038</name>
</gene>
<dbReference type="GO" id="GO:0004352">
    <property type="term" value="F:glutamate dehydrogenase (NAD+) activity"/>
    <property type="evidence" value="ECO:0007669"/>
    <property type="project" value="InterPro"/>
</dbReference>
<dbReference type="Pfam" id="PF21074">
    <property type="entry name" value="GDH_C"/>
    <property type="match status" value="1"/>
</dbReference>
<name>A0A3B0T0U1_9ZZZZ</name>
<dbReference type="GO" id="GO:0006538">
    <property type="term" value="P:L-glutamate catabolic process"/>
    <property type="evidence" value="ECO:0007669"/>
    <property type="project" value="InterPro"/>
</dbReference>